<dbReference type="EMBL" id="JAKIKP010000005">
    <property type="protein sequence ID" value="MCL1142811.1"/>
    <property type="molecule type" value="Genomic_DNA"/>
</dbReference>
<organism evidence="2 3">
    <name type="scientific">Shewanella gaetbuli</name>
    <dbReference type="NCBI Taxonomy" id="220752"/>
    <lineage>
        <taxon>Bacteria</taxon>
        <taxon>Pseudomonadati</taxon>
        <taxon>Pseudomonadota</taxon>
        <taxon>Gammaproteobacteria</taxon>
        <taxon>Alteromonadales</taxon>
        <taxon>Shewanellaceae</taxon>
        <taxon>Shewanella</taxon>
    </lineage>
</organism>
<reference evidence="2" key="1">
    <citation type="submission" date="2022-01" db="EMBL/GenBank/DDBJ databases">
        <title>Whole genome-based taxonomy of the Shewanellaceae.</title>
        <authorList>
            <person name="Martin-Rodriguez A.J."/>
        </authorList>
    </citation>
    <scope>NUCLEOTIDE SEQUENCE</scope>
    <source>
        <strain evidence="2">DSM 16422</strain>
    </source>
</reference>
<dbReference type="AlphaFoldDB" id="A0A9X1ZJS2"/>
<comment type="caution">
    <text evidence="2">The sequence shown here is derived from an EMBL/GenBank/DDBJ whole genome shotgun (WGS) entry which is preliminary data.</text>
</comment>
<keyword evidence="1" id="KW-0732">Signal</keyword>
<evidence type="ECO:0000313" key="2">
    <source>
        <dbReference type="EMBL" id="MCL1142811.1"/>
    </source>
</evidence>
<name>A0A9X1ZJS2_9GAMM</name>
<dbReference type="RefSeq" id="WP_248995493.1">
    <property type="nucleotide sequence ID" value="NZ_JAKIKP010000005.1"/>
</dbReference>
<protein>
    <submittedName>
        <fullName evidence="2">Uncharacterized protein</fullName>
    </submittedName>
</protein>
<sequence length="152" mass="17491">MNLKIFFGATALCLVSAPLLAEPVPLVINDNIKPKSYDRYIKAVHRELDTNGIGLAKTRYAIVQGMLNTKGFAWVFDGEGEGYILARFDYRGDTNVMRIEYNDKYVQLKYHEALGDYQCENIIEDICYKNGRGYYNYVKNLTASIDKQLRQR</sequence>
<evidence type="ECO:0000313" key="3">
    <source>
        <dbReference type="Proteomes" id="UP001139333"/>
    </source>
</evidence>
<evidence type="ECO:0000256" key="1">
    <source>
        <dbReference type="SAM" id="SignalP"/>
    </source>
</evidence>
<feature type="signal peptide" evidence="1">
    <location>
        <begin position="1"/>
        <end position="21"/>
    </location>
</feature>
<keyword evidence="3" id="KW-1185">Reference proteome</keyword>
<feature type="chain" id="PRO_5040826868" evidence="1">
    <location>
        <begin position="22"/>
        <end position="152"/>
    </location>
</feature>
<gene>
    <name evidence="2" type="ORF">L2672_08920</name>
</gene>
<accession>A0A9X1ZJS2</accession>
<proteinExistence type="predicted"/>
<dbReference type="Proteomes" id="UP001139333">
    <property type="component" value="Unassembled WGS sequence"/>
</dbReference>